<organism evidence="7">
    <name type="scientific">Mesorhizobium phage vB_MseS-P1</name>
    <dbReference type="NCBI Taxonomy" id="3120101"/>
    <lineage>
        <taxon>Viruses</taxon>
    </lineage>
</organism>
<evidence type="ECO:0000313" key="7">
    <source>
        <dbReference type="EMBL" id="XAG98261.1"/>
    </source>
</evidence>
<protein>
    <submittedName>
        <fullName evidence="7">Lysozyme</fullName>
    </submittedName>
</protein>
<comment type="similarity">
    <text evidence="1">Belongs to the N-acetylmuramoyl-L-alanine amidase 2 family.</text>
</comment>
<proteinExistence type="inferred from homology"/>
<dbReference type="Pfam" id="PF01471">
    <property type="entry name" value="PG_binding_1"/>
    <property type="match status" value="1"/>
</dbReference>
<dbReference type="Gene3D" id="3.40.80.10">
    <property type="entry name" value="Peptidoglycan recognition protein-like"/>
    <property type="match status" value="1"/>
</dbReference>
<feature type="region of interest" description="Disordered" evidence="4">
    <location>
        <begin position="68"/>
        <end position="89"/>
    </location>
</feature>
<dbReference type="PANTHER" id="PTHR11022">
    <property type="entry name" value="PEPTIDOGLYCAN RECOGNITION PROTEIN"/>
    <property type="match status" value="1"/>
</dbReference>
<dbReference type="InterPro" id="IPR015510">
    <property type="entry name" value="PGRP"/>
</dbReference>
<keyword evidence="2" id="KW-0929">Antimicrobial</keyword>
<name>A0AB38ZLK5_9VIRU</name>
<gene>
    <name evidence="7" type="ORF">vBMseSP1_gp57</name>
</gene>
<evidence type="ECO:0000256" key="2">
    <source>
        <dbReference type="ARBA" id="ARBA00022529"/>
    </source>
</evidence>
<dbReference type="GO" id="GO:0008745">
    <property type="term" value="F:N-acetylmuramoyl-L-alanine amidase activity"/>
    <property type="evidence" value="ECO:0007669"/>
    <property type="project" value="InterPro"/>
</dbReference>
<evidence type="ECO:0000256" key="3">
    <source>
        <dbReference type="ARBA" id="ARBA00022638"/>
    </source>
</evidence>
<feature type="domain" description="N-acetylmuramoyl-L-alanine amidase" evidence="5">
    <location>
        <begin position="106"/>
        <end position="241"/>
    </location>
</feature>
<sequence>MTTLLKRGSRGAAVRDLQTMLNSAGASPRLSVDGDFGPATDRAVRAFQQKYELVVDGLVGRQTLTALKQATTPAKPGRPEPDKSAMQDGVPAPERRIAVGKRPSNADGLHLDHTARPIDEIIIHCAATPEGKDFTVADIRAWHKQRGWSDIGYHYVVYRDGRVMEGRPVGQVGAHVSGHNTGTIGICYIGGVSADGKTAKDTRTADQRSSLLWLVMHLVALHRGVKRISGHNEYAAKACPSFDVRKDPLGTLA</sequence>
<dbReference type="GO" id="GO:0008270">
    <property type="term" value="F:zinc ion binding"/>
    <property type="evidence" value="ECO:0007669"/>
    <property type="project" value="InterPro"/>
</dbReference>
<evidence type="ECO:0000259" key="6">
    <source>
        <dbReference type="SMART" id="SM00701"/>
    </source>
</evidence>
<evidence type="ECO:0000259" key="5">
    <source>
        <dbReference type="SMART" id="SM00644"/>
    </source>
</evidence>
<dbReference type="PANTHER" id="PTHR11022:SF41">
    <property type="entry name" value="PEPTIDOGLYCAN-RECOGNITION PROTEIN LC-RELATED"/>
    <property type="match status" value="1"/>
</dbReference>
<keyword evidence="3" id="KW-0081">Bacteriolytic enzyme</keyword>
<accession>A0AB38ZLK5</accession>
<dbReference type="Pfam" id="PF01510">
    <property type="entry name" value="Amidase_2"/>
    <property type="match status" value="1"/>
</dbReference>
<dbReference type="InterPro" id="IPR002502">
    <property type="entry name" value="Amidase_domain"/>
</dbReference>
<dbReference type="GO" id="GO:0042742">
    <property type="term" value="P:defense response to bacterium"/>
    <property type="evidence" value="ECO:0007669"/>
    <property type="project" value="UniProtKB-KW"/>
</dbReference>
<dbReference type="InterPro" id="IPR036365">
    <property type="entry name" value="PGBD-like_sf"/>
</dbReference>
<dbReference type="SMART" id="SM00701">
    <property type="entry name" value="PGRP"/>
    <property type="match status" value="1"/>
</dbReference>
<dbReference type="Gene3D" id="1.10.101.10">
    <property type="entry name" value="PGBD-like superfamily/PGBD"/>
    <property type="match status" value="1"/>
</dbReference>
<dbReference type="GO" id="GO:0009253">
    <property type="term" value="P:peptidoglycan catabolic process"/>
    <property type="evidence" value="ECO:0007669"/>
    <property type="project" value="InterPro"/>
</dbReference>
<dbReference type="SUPFAM" id="SSF55846">
    <property type="entry name" value="N-acetylmuramoyl-L-alanine amidase-like"/>
    <property type="match status" value="1"/>
</dbReference>
<dbReference type="EMBL" id="PP232116">
    <property type="protein sequence ID" value="XAG98261.1"/>
    <property type="molecule type" value="Genomic_DNA"/>
</dbReference>
<feature type="domain" description="Peptidoglycan recognition protein family" evidence="6">
    <location>
        <begin position="96"/>
        <end position="226"/>
    </location>
</feature>
<evidence type="ECO:0000256" key="4">
    <source>
        <dbReference type="SAM" id="MobiDB-lite"/>
    </source>
</evidence>
<dbReference type="InterPro" id="IPR036505">
    <property type="entry name" value="Amidase/PGRP_sf"/>
</dbReference>
<dbReference type="SMART" id="SM00644">
    <property type="entry name" value="Ami_2"/>
    <property type="match status" value="1"/>
</dbReference>
<dbReference type="GO" id="GO:0001897">
    <property type="term" value="P:symbiont-mediated cytolysis of host cell"/>
    <property type="evidence" value="ECO:0007669"/>
    <property type="project" value="UniProtKB-ARBA"/>
</dbReference>
<evidence type="ECO:0000256" key="1">
    <source>
        <dbReference type="ARBA" id="ARBA00007553"/>
    </source>
</evidence>
<dbReference type="CDD" id="cd06583">
    <property type="entry name" value="PGRP"/>
    <property type="match status" value="1"/>
</dbReference>
<dbReference type="InterPro" id="IPR006619">
    <property type="entry name" value="PGRP_domain_met/bac"/>
</dbReference>
<dbReference type="SUPFAM" id="SSF47090">
    <property type="entry name" value="PGBD-like"/>
    <property type="match status" value="1"/>
</dbReference>
<dbReference type="InterPro" id="IPR036366">
    <property type="entry name" value="PGBDSf"/>
</dbReference>
<dbReference type="InterPro" id="IPR002477">
    <property type="entry name" value="Peptidoglycan-bd-like"/>
</dbReference>
<reference evidence="7" key="1">
    <citation type="submission" date="2024-01" db="EMBL/GenBank/DDBJ databases">
        <title>New evidence supports the origin of RcGTA from prophage.</title>
        <authorList>
            <person name="Xu Y."/>
            <person name="Liu B."/>
            <person name="Chen F."/>
        </authorList>
    </citation>
    <scope>NUCLEOTIDE SEQUENCE</scope>
</reference>